<evidence type="ECO:0000313" key="3">
    <source>
        <dbReference type="Proteomes" id="UP000179769"/>
    </source>
</evidence>
<dbReference type="AlphaFoldDB" id="A0A1S1QIN4"/>
<dbReference type="InterPro" id="IPR000160">
    <property type="entry name" value="GGDEF_dom"/>
</dbReference>
<dbReference type="Proteomes" id="UP000179769">
    <property type="component" value="Unassembled WGS sequence"/>
</dbReference>
<dbReference type="GO" id="GO:0043709">
    <property type="term" value="P:cell adhesion involved in single-species biofilm formation"/>
    <property type="evidence" value="ECO:0007669"/>
    <property type="project" value="TreeGrafter"/>
</dbReference>
<evidence type="ECO:0000259" key="1">
    <source>
        <dbReference type="PROSITE" id="PS50887"/>
    </source>
</evidence>
<name>A0A1S1QIN4_9ACTN</name>
<protein>
    <recommendedName>
        <fullName evidence="1">GGDEF domain-containing protein</fullName>
    </recommendedName>
</protein>
<dbReference type="GO" id="GO:0052621">
    <property type="term" value="F:diguanylate cyclase activity"/>
    <property type="evidence" value="ECO:0007669"/>
    <property type="project" value="TreeGrafter"/>
</dbReference>
<sequence>MGPETVGELAERLRRNVARDLIELDSGARLRATVSVGAAVYPVHAHDQTDLLIAADRNLYAAKAAGRNRVVIGCGAVIESRRTADDPAAPPPRHS</sequence>
<dbReference type="PANTHER" id="PTHR45138:SF9">
    <property type="entry name" value="DIGUANYLATE CYCLASE DGCM-RELATED"/>
    <property type="match status" value="1"/>
</dbReference>
<evidence type="ECO:0000313" key="2">
    <source>
        <dbReference type="EMBL" id="OHV32154.1"/>
    </source>
</evidence>
<comment type="caution">
    <text evidence="2">The sequence shown here is derived from an EMBL/GenBank/DDBJ whole genome shotgun (WGS) entry which is preliminary data.</text>
</comment>
<dbReference type="GO" id="GO:0005886">
    <property type="term" value="C:plasma membrane"/>
    <property type="evidence" value="ECO:0007669"/>
    <property type="project" value="TreeGrafter"/>
</dbReference>
<dbReference type="PANTHER" id="PTHR45138">
    <property type="entry name" value="REGULATORY COMPONENTS OF SENSORY TRANSDUCTION SYSTEM"/>
    <property type="match status" value="1"/>
</dbReference>
<gene>
    <name evidence="2" type="ORF">BBK14_15735</name>
</gene>
<dbReference type="SUPFAM" id="SSF55073">
    <property type="entry name" value="Nucleotide cyclase"/>
    <property type="match status" value="1"/>
</dbReference>
<feature type="domain" description="GGDEF" evidence="1">
    <location>
        <begin position="1"/>
        <end position="75"/>
    </location>
</feature>
<dbReference type="PROSITE" id="PS50887">
    <property type="entry name" value="GGDEF"/>
    <property type="match status" value="1"/>
</dbReference>
<dbReference type="InterPro" id="IPR050469">
    <property type="entry name" value="Diguanylate_Cyclase"/>
</dbReference>
<dbReference type="Pfam" id="PF00990">
    <property type="entry name" value="GGDEF"/>
    <property type="match status" value="1"/>
</dbReference>
<dbReference type="InterPro" id="IPR029787">
    <property type="entry name" value="Nucleotide_cyclase"/>
</dbReference>
<dbReference type="EMBL" id="MAXA01000158">
    <property type="protein sequence ID" value="OHV32154.1"/>
    <property type="molecule type" value="Genomic_DNA"/>
</dbReference>
<organism evidence="2 3">
    <name type="scientific">Parafrankia soli</name>
    <dbReference type="NCBI Taxonomy" id="2599596"/>
    <lineage>
        <taxon>Bacteria</taxon>
        <taxon>Bacillati</taxon>
        <taxon>Actinomycetota</taxon>
        <taxon>Actinomycetes</taxon>
        <taxon>Frankiales</taxon>
        <taxon>Frankiaceae</taxon>
        <taxon>Parafrankia</taxon>
    </lineage>
</organism>
<proteinExistence type="predicted"/>
<accession>A0A1S1QIN4</accession>
<keyword evidence="3" id="KW-1185">Reference proteome</keyword>
<dbReference type="NCBIfam" id="TIGR00254">
    <property type="entry name" value="GGDEF"/>
    <property type="match status" value="1"/>
</dbReference>
<reference evidence="3" key="1">
    <citation type="submission" date="2016-07" db="EMBL/GenBank/DDBJ databases">
        <title>Frankia sp. NRRL B-16219 Genome sequencing.</title>
        <authorList>
            <person name="Ghodhbane-Gtari F."/>
            <person name="Swanson E."/>
            <person name="Gueddou A."/>
            <person name="Louati M."/>
            <person name="Nouioui I."/>
            <person name="Hezbri K."/>
            <person name="Abebe-Akele F."/>
            <person name="Simpson S."/>
            <person name="Morris K."/>
            <person name="Thomas K."/>
            <person name="Gtari M."/>
            <person name="Tisa L.S."/>
        </authorList>
    </citation>
    <scope>NUCLEOTIDE SEQUENCE [LARGE SCALE GENOMIC DNA]</scope>
    <source>
        <strain evidence="3">NRRL B-16219</strain>
    </source>
</reference>
<dbReference type="InterPro" id="IPR043128">
    <property type="entry name" value="Rev_trsase/Diguanyl_cyclase"/>
</dbReference>
<dbReference type="GO" id="GO:1902201">
    <property type="term" value="P:negative regulation of bacterial-type flagellum-dependent cell motility"/>
    <property type="evidence" value="ECO:0007669"/>
    <property type="project" value="TreeGrafter"/>
</dbReference>
<dbReference type="Gene3D" id="3.30.70.270">
    <property type="match status" value="1"/>
</dbReference>